<evidence type="ECO:0000256" key="3">
    <source>
        <dbReference type="ARBA" id="ARBA00023237"/>
    </source>
</evidence>
<dbReference type="InterPro" id="IPR018391">
    <property type="entry name" value="PQQ_b-propeller_rpt"/>
</dbReference>
<dbReference type="Pfam" id="PF13360">
    <property type="entry name" value="PQQ_2"/>
    <property type="match status" value="1"/>
</dbReference>
<feature type="domain" description="Pyrrolo-quinoline quinone repeat" evidence="6">
    <location>
        <begin position="77"/>
        <end position="320"/>
    </location>
</feature>
<comment type="function">
    <text evidence="4">Part of the outer membrane protein assembly complex, which is involved in assembly and insertion of beta-barrel proteins into the outer membrane.</text>
</comment>
<dbReference type="PANTHER" id="PTHR34512">
    <property type="entry name" value="CELL SURFACE PROTEIN"/>
    <property type="match status" value="1"/>
</dbReference>
<sequence length="395" mass="44012" precursor="true">MIFIKFLIRNWILLTLLSGCSWFSGVDNSTEISALPKIKNQFNPDTVWSISISNNISHFYSSLRPGYSDNIFYVADRNGIVKAIYAINGKEKWKINLADNARLFSKNRPALLAGGVTLDGNYIYIGTERATVFALNRHDGSIAWKTHVMGEVLSTPVVSDNLVLIHTGNGMLQALDQFNGIVQWSVHLEVPKFSLRGQSSPVTTCGAAIIGGDDGSISAILLNQGQIIWQQRIAYHKRMTGAQQLSDVDTTPLIMNGVIYALAYNGDLAALDVKSGRVLWHRHIGSAHDMIIDVNRIFLVDQDDSLLALSIEDGAKIWQQNDLLYRRLTPPILYHKHLIVGDSKGYLHWINPKNGTIISRQKLDKTGFQTRPLVTNESPLLIIQSKGGKVYAIRY</sequence>
<dbReference type="GO" id="GO:0009279">
    <property type="term" value="C:cell outer membrane"/>
    <property type="evidence" value="ECO:0007669"/>
    <property type="project" value="UniProtKB-SubCell"/>
</dbReference>
<name>A0A451D375_9GAMM</name>
<dbReference type="InterPro" id="IPR015943">
    <property type="entry name" value="WD40/YVTN_repeat-like_dom_sf"/>
</dbReference>
<keyword evidence="4" id="KW-0449">Lipoprotein</keyword>
<comment type="subunit">
    <text evidence="4">Part of the Bam complex, which is composed of the outer membrane protein BamA, and four lipoproteins BamB, BamC, BamD and BamE.</text>
</comment>
<keyword evidence="1 4" id="KW-0732">Signal</keyword>
<dbReference type="InterPro" id="IPR002372">
    <property type="entry name" value="PQQ_rpt_dom"/>
</dbReference>
<evidence type="ECO:0000313" key="7">
    <source>
        <dbReference type="EMBL" id="VFP80138.1"/>
    </source>
</evidence>
<accession>A0A451D375</accession>
<dbReference type="PROSITE" id="PS51257">
    <property type="entry name" value="PROKAR_LIPOPROTEIN"/>
    <property type="match status" value="1"/>
</dbReference>
<protein>
    <recommendedName>
        <fullName evidence="4">Outer membrane protein assembly factor BamB</fullName>
    </recommendedName>
</protein>
<keyword evidence="2 4" id="KW-0472">Membrane</keyword>
<dbReference type="InterPro" id="IPR017687">
    <property type="entry name" value="BamB"/>
</dbReference>
<dbReference type="GO" id="GO:0051205">
    <property type="term" value="P:protein insertion into membrane"/>
    <property type="evidence" value="ECO:0007669"/>
    <property type="project" value="UniProtKB-UniRule"/>
</dbReference>
<keyword evidence="4" id="KW-0564">Palmitate</keyword>
<comment type="similarity">
    <text evidence="4">Belongs to the BamB family.</text>
</comment>
<dbReference type="SMART" id="SM00564">
    <property type="entry name" value="PQQ"/>
    <property type="match status" value="7"/>
</dbReference>
<reference evidence="7 8" key="1">
    <citation type="submission" date="2019-02" db="EMBL/GenBank/DDBJ databases">
        <authorList>
            <person name="Manzano-Marin A."/>
            <person name="Manzano-Marin A."/>
        </authorList>
    </citation>
    <scope>NUCLEOTIDE SEQUENCE [LARGE SCALE GENOMIC DNA]</scope>
    <source>
        <strain evidence="7 8">ErCisplendens/pseudotsugae</strain>
    </source>
</reference>
<proteinExistence type="inferred from homology"/>
<keyword evidence="3 4" id="KW-0998">Cell outer membrane</keyword>
<comment type="subcellular location">
    <subcellularLocation>
        <location evidence="4">Cell outer membrane</location>
        <topology evidence="4">Lipid-anchor</topology>
    </subcellularLocation>
</comment>
<evidence type="ECO:0000256" key="4">
    <source>
        <dbReference type="HAMAP-Rule" id="MF_00923"/>
    </source>
</evidence>
<dbReference type="EMBL" id="LR217705">
    <property type="protein sequence ID" value="VFP80138.1"/>
    <property type="molecule type" value="Genomic_DNA"/>
</dbReference>
<dbReference type="GO" id="GO:0043165">
    <property type="term" value="P:Gram-negative-bacterium-type cell outer membrane assembly"/>
    <property type="evidence" value="ECO:0007669"/>
    <property type="project" value="UniProtKB-UniRule"/>
</dbReference>
<dbReference type="NCBIfam" id="NF008351">
    <property type="entry name" value="PRK11138.1"/>
    <property type="match status" value="1"/>
</dbReference>
<dbReference type="InterPro" id="IPR011047">
    <property type="entry name" value="Quinoprotein_ADH-like_sf"/>
</dbReference>
<dbReference type="AlphaFoldDB" id="A0A451D375"/>
<gene>
    <name evidence="4 7" type="primary">bamB</name>
    <name evidence="7" type="ORF">ERCISPPS3390_105</name>
</gene>
<evidence type="ECO:0000259" key="6">
    <source>
        <dbReference type="Pfam" id="PF13360"/>
    </source>
</evidence>
<dbReference type="NCBIfam" id="TIGR03300">
    <property type="entry name" value="assembly_YfgL"/>
    <property type="match status" value="1"/>
</dbReference>
<organism evidence="7 8">
    <name type="scientific">Candidatus Erwinia haradaeae</name>
    <dbReference type="NCBI Taxonomy" id="1922217"/>
    <lineage>
        <taxon>Bacteria</taxon>
        <taxon>Pseudomonadati</taxon>
        <taxon>Pseudomonadota</taxon>
        <taxon>Gammaproteobacteria</taxon>
        <taxon>Enterobacterales</taxon>
        <taxon>Erwiniaceae</taxon>
        <taxon>Erwinia</taxon>
    </lineage>
</organism>
<evidence type="ECO:0000313" key="8">
    <source>
        <dbReference type="Proteomes" id="UP000294338"/>
    </source>
</evidence>
<dbReference type="RefSeq" id="WP_197094917.1">
    <property type="nucleotide sequence ID" value="NZ_LR217705.1"/>
</dbReference>
<feature type="signal peptide" evidence="5">
    <location>
        <begin position="1"/>
        <end position="23"/>
    </location>
</feature>
<dbReference type="Proteomes" id="UP000294338">
    <property type="component" value="Chromosome 1"/>
</dbReference>
<evidence type="ECO:0000256" key="5">
    <source>
        <dbReference type="SAM" id="SignalP"/>
    </source>
</evidence>
<evidence type="ECO:0000256" key="1">
    <source>
        <dbReference type="ARBA" id="ARBA00022729"/>
    </source>
</evidence>
<dbReference type="HAMAP" id="MF_00923">
    <property type="entry name" value="OM_assembly_BamB"/>
    <property type="match status" value="1"/>
</dbReference>
<dbReference type="SUPFAM" id="SSF50998">
    <property type="entry name" value="Quinoprotein alcohol dehydrogenase-like"/>
    <property type="match status" value="1"/>
</dbReference>
<feature type="chain" id="PRO_5019600845" description="Outer membrane protein assembly factor BamB" evidence="5">
    <location>
        <begin position="24"/>
        <end position="395"/>
    </location>
</feature>
<evidence type="ECO:0000256" key="2">
    <source>
        <dbReference type="ARBA" id="ARBA00023136"/>
    </source>
</evidence>
<dbReference type="Gene3D" id="2.130.10.10">
    <property type="entry name" value="YVTN repeat-like/Quinoprotein amine dehydrogenase"/>
    <property type="match status" value="1"/>
</dbReference>
<dbReference type="PANTHER" id="PTHR34512:SF30">
    <property type="entry name" value="OUTER MEMBRANE PROTEIN ASSEMBLY FACTOR BAMB"/>
    <property type="match status" value="1"/>
</dbReference>